<organism evidence="3">
    <name type="scientific">Rhodopseudomonas palustris (strain BisB18)</name>
    <dbReference type="NCBI Taxonomy" id="316056"/>
    <lineage>
        <taxon>Bacteria</taxon>
        <taxon>Pseudomonadati</taxon>
        <taxon>Pseudomonadota</taxon>
        <taxon>Alphaproteobacteria</taxon>
        <taxon>Hyphomicrobiales</taxon>
        <taxon>Nitrobacteraceae</taxon>
        <taxon>Rhodopseudomonas</taxon>
    </lineage>
</organism>
<evidence type="ECO:0000256" key="1">
    <source>
        <dbReference type="SAM" id="MobiDB-lite"/>
    </source>
</evidence>
<reference evidence="3" key="1">
    <citation type="submission" date="2006-03" db="EMBL/GenBank/DDBJ databases">
        <title>Complete sequence of Rhodopseudomonas palustris BisB18.</title>
        <authorList>
            <consortium name="US DOE Joint Genome Institute"/>
            <person name="Copeland A."/>
            <person name="Lucas S."/>
            <person name="Lapidus A."/>
            <person name="Barry K."/>
            <person name="Detter J.C."/>
            <person name="Glavina del Rio T."/>
            <person name="Hammon N."/>
            <person name="Israni S."/>
            <person name="Dalin E."/>
            <person name="Tice H."/>
            <person name="Pitluck S."/>
            <person name="Chain P."/>
            <person name="Malfatti S."/>
            <person name="Shin M."/>
            <person name="Vergez L."/>
            <person name="Schmutz J."/>
            <person name="Larimer F."/>
            <person name="Land M."/>
            <person name="Hauser L."/>
            <person name="Pelletier D.A."/>
            <person name="Kyrpides N."/>
            <person name="Anderson I."/>
            <person name="Oda Y."/>
            <person name="Harwood C.S."/>
            <person name="Richardson P."/>
        </authorList>
    </citation>
    <scope>NUCLEOTIDE SEQUENCE [LARGE SCALE GENOMIC DNA]</scope>
    <source>
        <strain evidence="3">BisB18</strain>
    </source>
</reference>
<evidence type="ECO:0000256" key="2">
    <source>
        <dbReference type="SAM" id="Phobius"/>
    </source>
</evidence>
<feature type="region of interest" description="Disordered" evidence="1">
    <location>
        <begin position="17"/>
        <end position="63"/>
    </location>
</feature>
<keyword evidence="2" id="KW-0812">Transmembrane</keyword>
<dbReference type="AlphaFoldDB" id="Q21BA6"/>
<accession>Q21BA6</accession>
<dbReference type="EMBL" id="CP000301">
    <property type="protein sequence ID" value="ABD86330.1"/>
    <property type="molecule type" value="Genomic_DNA"/>
</dbReference>
<dbReference type="KEGG" id="rpc:RPC_0759"/>
<feature type="transmembrane region" description="Helical" evidence="2">
    <location>
        <begin position="186"/>
        <end position="212"/>
    </location>
</feature>
<evidence type="ECO:0008006" key="4">
    <source>
        <dbReference type="Google" id="ProtNLM"/>
    </source>
</evidence>
<dbReference type="HOGENOM" id="CLU_1282396_0_0_5"/>
<feature type="compositionally biased region" description="Polar residues" evidence="1">
    <location>
        <begin position="33"/>
        <end position="48"/>
    </location>
</feature>
<gene>
    <name evidence="3" type="ordered locus">RPC_0759</name>
</gene>
<keyword evidence="2" id="KW-0472">Membrane</keyword>
<proteinExistence type="predicted"/>
<protein>
    <recommendedName>
        <fullName evidence="4">Transmembrane protein</fullName>
    </recommendedName>
</protein>
<evidence type="ECO:0000313" key="3">
    <source>
        <dbReference type="EMBL" id="ABD86330.1"/>
    </source>
</evidence>
<dbReference type="STRING" id="316056.RPC_0759"/>
<keyword evidence="2" id="KW-1133">Transmembrane helix</keyword>
<name>Q21BA6_RHOPB</name>
<sequence length="215" mass="23118">MAPTLSRRWVTRCALTHPTASPRHSGPQRDAHLSTSWPGLSRPSTATSAALPVGVGGRDKPGHDLCRAENPSSTPCPTAPLPSPPYQPMRAGVVCRIKFGRERAMTDPDQAPADGLTATAVLDRIRAELNEPAADDMQLLLKIAKDLATLDGQRWSPADAAAWTARPESYRELRLAALARQRGFKLGLLSGFLAGFVLTALFAALLAMHWLVVVE</sequence>